<dbReference type="GeneID" id="92364167"/>
<feature type="compositionally biased region" description="Low complexity" evidence="1">
    <location>
        <begin position="421"/>
        <end position="430"/>
    </location>
</feature>
<feature type="region of interest" description="Disordered" evidence="1">
    <location>
        <begin position="518"/>
        <end position="595"/>
    </location>
</feature>
<evidence type="ECO:0000313" key="2">
    <source>
        <dbReference type="EMBL" id="KAG5488287.1"/>
    </source>
</evidence>
<dbReference type="AlphaFoldDB" id="A0A836KWG3"/>
<feature type="compositionally biased region" description="Polar residues" evidence="1">
    <location>
        <begin position="576"/>
        <end position="588"/>
    </location>
</feature>
<feature type="compositionally biased region" description="Low complexity" evidence="1">
    <location>
        <begin position="135"/>
        <end position="153"/>
    </location>
</feature>
<protein>
    <submittedName>
        <fullName evidence="2">Uncharacterized protein</fullName>
    </submittedName>
</protein>
<reference evidence="3" key="2">
    <citation type="journal article" date="2021" name="Sci. Data">
        <title>Chromosome-scale genome sequencing, assembly and annotation of six genomes from subfamily Leishmaniinae.</title>
        <authorList>
            <person name="Almutairi H."/>
            <person name="Urbaniak M.D."/>
            <person name="Bates M.D."/>
            <person name="Jariyapan N."/>
            <person name="Kwakye-Nuako G."/>
            <person name="Thomaz Soccol V."/>
            <person name="Al-Salem W.S."/>
            <person name="Dillon R.J."/>
            <person name="Bates P.A."/>
            <person name="Gatherer D."/>
        </authorList>
    </citation>
    <scope>NUCLEOTIDE SEQUENCE [LARGE SCALE GENOMIC DNA]</scope>
</reference>
<organism evidence="2 3">
    <name type="scientific">Leishmania orientalis</name>
    <dbReference type="NCBI Taxonomy" id="2249476"/>
    <lineage>
        <taxon>Eukaryota</taxon>
        <taxon>Discoba</taxon>
        <taxon>Euglenozoa</taxon>
        <taxon>Kinetoplastea</taxon>
        <taxon>Metakinetoplastina</taxon>
        <taxon>Trypanosomatida</taxon>
        <taxon>Trypanosomatidae</taxon>
        <taxon>Leishmaniinae</taxon>
        <taxon>Leishmania</taxon>
    </lineage>
</organism>
<feature type="region of interest" description="Disordered" evidence="1">
    <location>
        <begin position="636"/>
        <end position="691"/>
    </location>
</feature>
<proteinExistence type="predicted"/>
<gene>
    <name evidence="2" type="ORF">LSCM4_08365</name>
</gene>
<keyword evidence="3" id="KW-1185">Reference proteome</keyword>
<feature type="compositionally biased region" description="Basic and acidic residues" evidence="1">
    <location>
        <begin position="540"/>
        <end position="549"/>
    </location>
</feature>
<dbReference type="EMBL" id="JAFHLR010000001">
    <property type="protein sequence ID" value="KAG5488287.1"/>
    <property type="molecule type" value="Genomic_DNA"/>
</dbReference>
<accession>A0A836KWG3</accession>
<comment type="caution">
    <text evidence="2">The sequence shown here is derived from an EMBL/GenBank/DDBJ whole genome shotgun (WGS) entry which is preliminary data.</text>
</comment>
<evidence type="ECO:0000256" key="1">
    <source>
        <dbReference type="SAM" id="MobiDB-lite"/>
    </source>
</evidence>
<feature type="region of interest" description="Disordered" evidence="1">
    <location>
        <begin position="393"/>
        <end position="438"/>
    </location>
</feature>
<feature type="region of interest" description="Disordered" evidence="1">
    <location>
        <begin position="253"/>
        <end position="284"/>
    </location>
</feature>
<feature type="region of interest" description="Disordered" evidence="1">
    <location>
        <begin position="186"/>
        <end position="239"/>
    </location>
</feature>
<feature type="compositionally biased region" description="Polar residues" evidence="1">
    <location>
        <begin position="649"/>
        <end position="661"/>
    </location>
</feature>
<feature type="compositionally biased region" description="Basic and acidic residues" evidence="1">
    <location>
        <begin position="73"/>
        <end position="93"/>
    </location>
</feature>
<dbReference type="RefSeq" id="XP_067066334.1">
    <property type="nucleotide sequence ID" value="XM_067210233.1"/>
</dbReference>
<evidence type="ECO:0000313" key="3">
    <source>
        <dbReference type="Proteomes" id="UP000674143"/>
    </source>
</evidence>
<feature type="region of interest" description="Disordered" evidence="1">
    <location>
        <begin position="135"/>
        <end position="159"/>
    </location>
</feature>
<feature type="compositionally biased region" description="Low complexity" evidence="1">
    <location>
        <begin position="38"/>
        <end position="55"/>
    </location>
</feature>
<dbReference type="Proteomes" id="UP000674143">
    <property type="component" value="Unassembled WGS sequence"/>
</dbReference>
<dbReference type="KEGG" id="loi:92364167"/>
<sequence length="732" mass="75994">MSSSSSATLSDLKGDCEADCKALNHVRQSLADRRRSRVGVAPGGAAAAAAAAASAKSRKVTSRRSSLSADNGAHSHGDHLSRYGDGTSDDRLRGQSSEALKQRRGQGPPSAPDAFLSHVADGALLSVSSAPSSLARATSSSASPTPSKPPAAKVGGAHPPRRISYYGGFLPHTLDAHDLVAAVFPKSSSTDSPLLPRSTSRTEDERSAAAKHQRSPQRSLTAGHRERNAATARSTAGFDETLAEAMVSTAEHMLETQKQRDSAAQQQPLSHSSPSGPMIGGVLAIGNSGAAAPALTAAPGDSPTRGLPETPMTRRAMASLGDAAADAFAVADDDDRKSVDFQRAAATGSSRHPRASSPLLLCVSPHHSHGAGGTRVYAGDFRDAAATAFTRPSPAPLRVTEPRDKARGAAAHGADLRSRQSSASSAAPSALWDVNERPVSRDGAREVFAVAHRHGENAMVTVSRGAAVPEATEKSVGPQLSYHQLTEAFYGCYKGGEMAQDAYRYFVAQQQQQQKRSCDVSGGVESLAPRQQSSALGAKSGKDNQHPRSESSAAKRRASMTVTMPTRASARARAGNTAQQALEASGQTRDPAVTSAASLEAAAALPGAPRRLEPLSIATEVPLPVLRGGSDPATAEALQRRHVRPKTRLSITSASGSARTNSSGSHHSSGSHCDARSASPPLSPPKLSAAVGFAGGAANDRIQALLRQSVSIYEEAQQRQQQSRPLMDRPDA</sequence>
<reference evidence="3" key="1">
    <citation type="journal article" date="2021" name="Microbiol. Resour. Announc.">
        <title>LGAAP: Leishmaniinae Genome Assembly and Annotation Pipeline.</title>
        <authorList>
            <person name="Almutairi H."/>
            <person name="Urbaniak M.D."/>
            <person name="Bates M.D."/>
            <person name="Jariyapan N."/>
            <person name="Kwakye-Nuako G."/>
            <person name="Thomaz-Soccol V."/>
            <person name="Al-Salem W.S."/>
            <person name="Dillon R.J."/>
            <person name="Bates P.A."/>
            <person name="Gatherer D."/>
        </authorList>
    </citation>
    <scope>NUCLEOTIDE SEQUENCE [LARGE SCALE GENOMIC DNA]</scope>
</reference>
<feature type="region of interest" description="Disordered" evidence="1">
    <location>
        <begin position="28"/>
        <end position="115"/>
    </location>
</feature>
<name>A0A836KWG3_9TRYP</name>
<feature type="compositionally biased region" description="Polar residues" evidence="1">
    <location>
        <begin position="262"/>
        <end position="275"/>
    </location>
</feature>
<feature type="compositionally biased region" description="Low complexity" evidence="1">
    <location>
        <begin position="662"/>
        <end position="690"/>
    </location>
</feature>